<comment type="caution">
    <text evidence="2">The sequence shown here is derived from an EMBL/GenBank/DDBJ whole genome shotgun (WGS) entry which is preliminary data.</text>
</comment>
<name>A0A3M7RUX8_BRAPC</name>
<dbReference type="PANTHER" id="PTHR12093">
    <property type="entry name" value="NCK-ASSOCIATED PROTEIN 1"/>
    <property type="match status" value="1"/>
</dbReference>
<gene>
    <name evidence="2" type="ORF">BpHYR1_018625</name>
</gene>
<keyword evidence="3" id="KW-1185">Reference proteome</keyword>
<organism evidence="2 3">
    <name type="scientific">Brachionus plicatilis</name>
    <name type="common">Marine rotifer</name>
    <name type="synonym">Brachionus muelleri</name>
    <dbReference type="NCBI Taxonomy" id="10195"/>
    <lineage>
        <taxon>Eukaryota</taxon>
        <taxon>Metazoa</taxon>
        <taxon>Spiralia</taxon>
        <taxon>Gnathifera</taxon>
        <taxon>Rotifera</taxon>
        <taxon>Eurotatoria</taxon>
        <taxon>Monogononta</taxon>
        <taxon>Pseudotrocha</taxon>
        <taxon>Ploima</taxon>
        <taxon>Brachionidae</taxon>
        <taxon>Brachionus</taxon>
    </lineage>
</organism>
<dbReference type="GO" id="GO:0030866">
    <property type="term" value="P:cortical actin cytoskeleton organization"/>
    <property type="evidence" value="ECO:0007669"/>
    <property type="project" value="TreeGrafter"/>
</dbReference>
<dbReference type="GO" id="GO:0031209">
    <property type="term" value="C:SCAR complex"/>
    <property type="evidence" value="ECO:0007669"/>
    <property type="project" value="TreeGrafter"/>
</dbReference>
<reference evidence="2 3" key="1">
    <citation type="journal article" date="2018" name="Sci. Rep.">
        <title>Genomic signatures of local adaptation to the degree of environmental predictability in rotifers.</title>
        <authorList>
            <person name="Franch-Gras L."/>
            <person name="Hahn C."/>
            <person name="Garcia-Roger E.M."/>
            <person name="Carmona M.J."/>
            <person name="Serra M."/>
            <person name="Gomez A."/>
        </authorList>
    </citation>
    <scope>NUCLEOTIDE SEQUENCE [LARGE SCALE GENOMIC DNA]</scope>
    <source>
        <strain evidence="2">HYR1</strain>
    </source>
</reference>
<dbReference type="InterPro" id="IPR019137">
    <property type="entry name" value="Nck-associated_protein-1"/>
</dbReference>
<evidence type="ECO:0000256" key="1">
    <source>
        <dbReference type="ARBA" id="ARBA00037947"/>
    </source>
</evidence>
<sequence length="1181" mass="136744">MMLNHSIVSSQQKIAEKLTILNDRGIGMLTRISNIKKACVDKDPASKPAFLLEKGLEQTFKQIVKRFPNFEKGSLNQYNNLGQFKNDILKSLSLYYHTFVDLLDFKDHVNDLLTTIDACQIHFDISINYDLSKNYLDLITTYVSLMILLSKVDDRKTVLGLYTIAHEMINGQGDPSFPRLGQMIVDYEMPMKKLAEDFVPHSKLIYECLQSLVPIYKQKNVTAEEMRRNLMLNLSACPNLMLQPPFTDTINCDILSFDQIERWVVLTTPLCIGYMQHQECLEMFRSVLLNGHVHVLYRDDTILTHEFLLKFLELVKNSSAKKLAEIVKDTQLASFQNARYIHREKRQFLRSALREMSLLFTDQPGLLGPKALYLFMGLSMARDEIHWLLRHQYLHWFDPTKPNKLTKGMAKEDWMDKSLPELLFLIEELRTLARKYFQVIERYYVEYLSGADSCSLNLHMEQVLNVLPEDEAILLSSFHSTVSALNVKQIENNESINLRPLRLDWFRFQTYTSVIRPTFCLTKSSALAKTMNTISFHSKLVDFIDEVLFETSDLSLFCFYPNLFFENFHICFEYPSQLRYSIAFPLMCSHFMSCTHELCPEERQFIGRKSIDFASKVIDDMARETKDIIAQICDRHCELNLQLEPMQSLPFLLDHLKKKHRKDNKKQSQQQQNNLVKPGSESMRLNREEMNFLDKMNMALAEWCFALNYTHSITIWEFTFFPKEYLYTKLESLFNKVLVQKCFVEVNEKNEKIRVYLRPTEMLNIIESYMKIMLTIENYVHIDITKAFNNVLGQQSQLIDSNGNSTLTRHYCDLYIDKLLRNIERNHVIYLPSQKSFLSAGKSDQSHPDQIQHENYINYNELSALCEIIGVVGSKYMIEQVNGLIYENLIKLKAIVSQNKEILQSLRINFDRPDMMRELYKRLENVDLALVSLLNIGIYLAFKSLLTECLHEVLEKRLPYLMLSAEEFSKNFNDQKFELLINEMSASCGFQTNIDTGLYQIIKTPNSKTCPEDEYTVSCLMMVLLAVSISRLSKYDSSQYKAELQAHANNSHCIAMAINTLAGCLFYDMGAECQRNVQCRLTEFLALASSALLKLAHDSESSNSSSGQNGPLSQKDQLNRDSVYIILDQIVQSSPFLSYDLLESCFPYALLRTSYRQILKKNSAAVNSSGVSNLTNLLIND</sequence>
<dbReference type="OrthoDB" id="548214at2759"/>
<dbReference type="AlphaFoldDB" id="A0A3M7RUX8"/>
<dbReference type="Proteomes" id="UP000276133">
    <property type="component" value="Unassembled WGS sequence"/>
</dbReference>
<dbReference type="GO" id="GO:0048812">
    <property type="term" value="P:neuron projection morphogenesis"/>
    <property type="evidence" value="ECO:0007669"/>
    <property type="project" value="TreeGrafter"/>
</dbReference>
<evidence type="ECO:0000313" key="3">
    <source>
        <dbReference type="Proteomes" id="UP000276133"/>
    </source>
</evidence>
<dbReference type="GO" id="GO:0016477">
    <property type="term" value="P:cell migration"/>
    <property type="evidence" value="ECO:0007669"/>
    <property type="project" value="TreeGrafter"/>
</dbReference>
<dbReference type="Pfam" id="PF09735">
    <property type="entry name" value="Nckap1"/>
    <property type="match status" value="1"/>
</dbReference>
<dbReference type="EMBL" id="REGN01002569">
    <property type="protein sequence ID" value="RNA27269.1"/>
    <property type="molecule type" value="Genomic_DNA"/>
</dbReference>
<accession>A0A3M7RUX8</accession>
<evidence type="ECO:0000313" key="2">
    <source>
        <dbReference type="EMBL" id="RNA27269.1"/>
    </source>
</evidence>
<dbReference type="PANTHER" id="PTHR12093:SF10">
    <property type="entry name" value="MEMBRANE-ASSOCIATED PROTEIN HEM"/>
    <property type="match status" value="1"/>
</dbReference>
<dbReference type="STRING" id="10195.A0A3M7RUX8"/>
<protein>
    <submittedName>
        <fullName evidence="2">Membrane-associated Hem</fullName>
    </submittedName>
</protein>
<proteinExistence type="inferred from homology"/>
<dbReference type="GO" id="GO:0030031">
    <property type="term" value="P:cell projection assembly"/>
    <property type="evidence" value="ECO:0007669"/>
    <property type="project" value="TreeGrafter"/>
</dbReference>
<comment type="similarity">
    <text evidence="1">Belongs to the HEM-1/HEM-2 family.</text>
</comment>